<keyword evidence="2" id="KW-1185">Reference proteome</keyword>
<dbReference type="RefSeq" id="YP_010112341.1">
    <property type="nucleotide sequence ID" value="NC_055890.1"/>
</dbReference>
<accession>A0A7M1RT76</accession>
<protein>
    <submittedName>
        <fullName evidence="1">Uncharacterized protein</fullName>
    </submittedName>
</protein>
<reference evidence="1 2" key="1">
    <citation type="submission" date="2020-07" db="EMBL/GenBank/DDBJ databases">
        <title>Taxonomic proposal: Crassvirales, a new order of highly abundant and diverse bacterial viruses.</title>
        <authorList>
            <person name="Shkoporov A.N."/>
            <person name="Stockdale S.R."/>
            <person name="Guerin E."/>
            <person name="Ross R.P."/>
            <person name="Hill C."/>
        </authorList>
    </citation>
    <scope>NUCLEOTIDE SEQUENCE [LARGE SCALE GENOMIC DNA]</scope>
</reference>
<dbReference type="GeneID" id="65130808"/>
<evidence type="ECO:0000313" key="2">
    <source>
        <dbReference type="Proteomes" id="UP000593741"/>
    </source>
</evidence>
<organism evidence="1 2">
    <name type="scientific">uncultured phage cr56_1</name>
    <dbReference type="NCBI Taxonomy" id="2772081"/>
    <lineage>
        <taxon>Viruses</taxon>
        <taxon>Duplodnaviria</taxon>
        <taxon>Heunggongvirae</taxon>
        <taxon>Uroviricota</taxon>
        <taxon>Caudoviricetes</taxon>
        <taxon>Crassvirales</taxon>
        <taxon>Suoliviridae</taxon>
        <taxon>Loutivirinae</taxon>
        <taxon>Buchavirus</taxon>
        <taxon>Buchavirus faecalis</taxon>
    </lineage>
</organism>
<dbReference type="Proteomes" id="UP000593741">
    <property type="component" value="Genome"/>
</dbReference>
<dbReference type="EMBL" id="MT774397">
    <property type="protein sequence ID" value="QOR56889.1"/>
    <property type="molecule type" value="Genomic_DNA"/>
</dbReference>
<evidence type="ECO:0000313" key="1">
    <source>
        <dbReference type="EMBL" id="QOR56889.1"/>
    </source>
</evidence>
<proteinExistence type="predicted"/>
<dbReference type="KEGG" id="vg:65130808"/>
<name>A0A7M1RT76_9CAUD</name>
<sequence>MKKTPKIDMYDPQIYPRRLYVAVEVEDLHKYFRVLSTDSKVEFTDDEAREDFQKKDYAMVTRSVINKEDGKYGVLIQVPDLDEMTQSDISHEAVHAADYMYQELGMYTEDFKDGNEGYAYLVGWIAGCVSKSVIKAKQNLT</sequence>